<dbReference type="EMBL" id="LKEB01000014">
    <property type="protein sequence ID" value="ROW14447.1"/>
    <property type="molecule type" value="Genomic_DNA"/>
</dbReference>
<reference evidence="1 2" key="1">
    <citation type="submission" date="2015-09" db="EMBL/GenBank/DDBJ databases">
        <title>Host preference determinants of Valsa canker pathogens revealed by comparative genomics.</title>
        <authorList>
            <person name="Yin Z."/>
            <person name="Huang L."/>
        </authorList>
    </citation>
    <scope>NUCLEOTIDE SEQUENCE [LARGE SCALE GENOMIC DNA]</scope>
    <source>
        <strain evidence="1 2">SXYLt</strain>
    </source>
</reference>
<keyword evidence="2" id="KW-1185">Reference proteome</keyword>
<dbReference type="AlphaFoldDB" id="A0A423XEG6"/>
<name>A0A423XEG6_9PEZI</name>
<proteinExistence type="predicted"/>
<accession>A0A423XEG6</accession>
<evidence type="ECO:0000313" key="1">
    <source>
        <dbReference type="EMBL" id="ROW14447.1"/>
    </source>
</evidence>
<gene>
    <name evidence="1" type="ORF">VPNG_03865</name>
</gene>
<protein>
    <submittedName>
        <fullName evidence="1">Uncharacterized protein</fullName>
    </submittedName>
</protein>
<organism evidence="1 2">
    <name type="scientific">Cytospora leucostoma</name>
    <dbReference type="NCBI Taxonomy" id="1230097"/>
    <lineage>
        <taxon>Eukaryota</taxon>
        <taxon>Fungi</taxon>
        <taxon>Dikarya</taxon>
        <taxon>Ascomycota</taxon>
        <taxon>Pezizomycotina</taxon>
        <taxon>Sordariomycetes</taxon>
        <taxon>Sordariomycetidae</taxon>
        <taxon>Diaporthales</taxon>
        <taxon>Cytosporaceae</taxon>
        <taxon>Cytospora</taxon>
    </lineage>
</organism>
<dbReference type="Proteomes" id="UP000285146">
    <property type="component" value="Unassembled WGS sequence"/>
</dbReference>
<sequence>MLHGPTRSTNTLYSALQSTGFHKGTVWRDSFAMVEFGTKLRRVLNRGRDVNLDMSDVITLLNKLN</sequence>
<dbReference type="InParanoid" id="A0A423XEG6"/>
<comment type="caution">
    <text evidence="1">The sequence shown here is derived from an EMBL/GenBank/DDBJ whole genome shotgun (WGS) entry which is preliminary data.</text>
</comment>
<evidence type="ECO:0000313" key="2">
    <source>
        <dbReference type="Proteomes" id="UP000285146"/>
    </source>
</evidence>